<dbReference type="Proteomes" id="UP000217790">
    <property type="component" value="Unassembled WGS sequence"/>
</dbReference>
<evidence type="ECO:0000313" key="2">
    <source>
        <dbReference type="Proteomes" id="UP000217790"/>
    </source>
</evidence>
<organism evidence="1 2">
    <name type="scientific">Armillaria gallica</name>
    <name type="common">Bulbous honey fungus</name>
    <name type="synonym">Armillaria bulbosa</name>
    <dbReference type="NCBI Taxonomy" id="47427"/>
    <lineage>
        <taxon>Eukaryota</taxon>
        <taxon>Fungi</taxon>
        <taxon>Dikarya</taxon>
        <taxon>Basidiomycota</taxon>
        <taxon>Agaricomycotina</taxon>
        <taxon>Agaricomycetes</taxon>
        <taxon>Agaricomycetidae</taxon>
        <taxon>Agaricales</taxon>
        <taxon>Marasmiineae</taxon>
        <taxon>Physalacriaceae</taxon>
        <taxon>Armillaria</taxon>
    </lineage>
</organism>
<accession>A0A2H3CGJ9</accession>
<evidence type="ECO:0000313" key="1">
    <source>
        <dbReference type="EMBL" id="PBK80980.1"/>
    </source>
</evidence>
<dbReference type="AlphaFoldDB" id="A0A2H3CGJ9"/>
<reference evidence="2" key="1">
    <citation type="journal article" date="2017" name="Nat. Ecol. Evol.">
        <title>Genome expansion and lineage-specific genetic innovations in the forest pathogenic fungi Armillaria.</title>
        <authorList>
            <person name="Sipos G."/>
            <person name="Prasanna A.N."/>
            <person name="Walter M.C."/>
            <person name="O'Connor E."/>
            <person name="Balint B."/>
            <person name="Krizsan K."/>
            <person name="Kiss B."/>
            <person name="Hess J."/>
            <person name="Varga T."/>
            <person name="Slot J."/>
            <person name="Riley R."/>
            <person name="Boka B."/>
            <person name="Rigling D."/>
            <person name="Barry K."/>
            <person name="Lee J."/>
            <person name="Mihaltcheva S."/>
            <person name="LaButti K."/>
            <person name="Lipzen A."/>
            <person name="Waldron R."/>
            <person name="Moloney N.M."/>
            <person name="Sperisen C."/>
            <person name="Kredics L."/>
            <person name="Vagvoelgyi C."/>
            <person name="Patrignani A."/>
            <person name="Fitzpatrick D."/>
            <person name="Nagy I."/>
            <person name="Doyle S."/>
            <person name="Anderson J.B."/>
            <person name="Grigoriev I.V."/>
            <person name="Gueldener U."/>
            <person name="Muensterkoetter M."/>
            <person name="Nagy L.G."/>
        </authorList>
    </citation>
    <scope>NUCLEOTIDE SEQUENCE [LARGE SCALE GENOMIC DNA]</scope>
    <source>
        <strain evidence="2">Ar21-2</strain>
    </source>
</reference>
<sequence>MRRRILTRGEVPWVLKGKDTVDDLPAAIPSEHFRMSSDRSPQRRPLPPDFAQRQRIIIREHGHHSSTEGLGAILVRGHIASSGEQAGRQEQDDAGGGMTVSWDLYNRRVRTSGKRH</sequence>
<proteinExistence type="predicted"/>
<dbReference type="EMBL" id="KZ293737">
    <property type="protein sequence ID" value="PBK80980.1"/>
    <property type="molecule type" value="Genomic_DNA"/>
</dbReference>
<gene>
    <name evidence="1" type="ORF">ARMGADRAFT_818210</name>
</gene>
<protein>
    <submittedName>
        <fullName evidence="1">Uncharacterized protein</fullName>
    </submittedName>
</protein>
<keyword evidence="2" id="KW-1185">Reference proteome</keyword>
<name>A0A2H3CGJ9_ARMGA</name>
<dbReference type="InParanoid" id="A0A2H3CGJ9"/>